<comment type="caution">
    <text evidence="3">The sequence shown here is derived from an EMBL/GenBank/DDBJ whole genome shotgun (WGS) entry which is preliminary data.</text>
</comment>
<dbReference type="Pfam" id="PF13889">
    <property type="entry name" value="Chromosome_seg"/>
    <property type="match status" value="1"/>
</dbReference>
<feature type="domain" description="Atos-like conserved" evidence="2">
    <location>
        <begin position="343"/>
        <end position="417"/>
    </location>
</feature>
<feature type="region of interest" description="Disordered" evidence="1">
    <location>
        <begin position="264"/>
        <end position="340"/>
    </location>
</feature>
<sequence>MPIYQADLDHDRPESAAPVDIEPSSSPRPTSLSGESLPADLCEGPVPDSPRQPNEETSTSDRAELIERLKRGESPTWIPNRHLESILQHGNAVDVGRKPRSPSRSPTLLPRAQIAPERNPQAQRPVDEQSRQGLGMERPPSALHTGDFTHHHRHRTSQPSSHIAASEVEHRIATQSPWITTSPPRDLAPFRHDRRRTLPPDGTPTFTLAASTLLSSVSSSFAYQPTTSPLVQSESNDELDFSIPPGSLDISLAQQTSRGHVLASSTHLSSGFSPLSRPSMAPAGPHLQWRDGSSPCQAHQPRRSLTSTPSFLLHGASPQTLAVPRSRRPSLSSDASPIQHASMVGSYEESILRGRMSTTPSKPFDFLAQIGVLGKGKCRSSLRCPAHVTLPFPAVYYSYGSTSHGRSRSDDGPSPYVGQIDLENGLPNPDDEERSRRKAQSRHPDRRPAESGPDRMTGSDAERRRATRSKRRSGSSKAPPGGSYRIPEQGQVQIVIKNQNKTAVKLFLVPYDLTGMEPGTKTFIRQRCYSAGPIIDHVPNLSEQDSMSRPMLRYLVHLHICCPSKGRFYLYRSIRVVFANRGPESDETLRNETTCPEPRFTPYKPVLVMHPPVSASSGPGATLAVDKALRRRSLGVSLGASSGTMFDAAQGLGAASPYHLGTAAGGNTLPVDPVPFRLPPPPLRDRGDSDVSDSMSVTGAAGVRSPDSSQASRPSTMDRDVAAAGLGLGPWGAPQYEKLNRGDLGYGGFAGGGGSPGGAAAEGLLSQRLRSLGVKPRGVSDDD</sequence>
<protein>
    <recommendedName>
        <fullName evidence="2">Atos-like conserved domain-containing protein</fullName>
    </recommendedName>
</protein>
<dbReference type="OrthoDB" id="8625101at2759"/>
<dbReference type="InterPro" id="IPR033473">
    <property type="entry name" value="Atos-like_C"/>
</dbReference>
<reference evidence="3 4" key="1">
    <citation type="journal article" date="2020" name="Genome Biol. Evol.">
        <title>A new high-quality draft genome assembly of the Chinese cordyceps Ophiocordyceps sinensis.</title>
        <authorList>
            <person name="Shu R."/>
            <person name="Zhang J."/>
            <person name="Meng Q."/>
            <person name="Zhang H."/>
            <person name="Zhou G."/>
            <person name="Li M."/>
            <person name="Wu P."/>
            <person name="Zhao Y."/>
            <person name="Chen C."/>
            <person name="Qin Q."/>
        </authorList>
    </citation>
    <scope>NUCLEOTIDE SEQUENCE [LARGE SCALE GENOMIC DNA]</scope>
    <source>
        <strain evidence="3 4">IOZ07</strain>
    </source>
</reference>
<dbReference type="SMART" id="SM01177">
    <property type="entry name" value="DUF4210"/>
    <property type="match status" value="1"/>
</dbReference>
<dbReference type="AlphaFoldDB" id="A0A8H4VA26"/>
<dbReference type="InterPro" id="IPR025261">
    <property type="entry name" value="Atos-like_cons_dom"/>
</dbReference>
<dbReference type="EMBL" id="JAAVMX010000001">
    <property type="protein sequence ID" value="KAF4513230.1"/>
    <property type="molecule type" value="Genomic_DNA"/>
</dbReference>
<feature type="region of interest" description="Disordered" evidence="1">
    <location>
        <begin position="665"/>
        <end position="717"/>
    </location>
</feature>
<feature type="compositionally biased region" description="Pro residues" evidence="1">
    <location>
        <begin position="672"/>
        <end position="682"/>
    </location>
</feature>
<feature type="compositionally biased region" description="Polar residues" evidence="1">
    <location>
        <begin position="706"/>
        <end position="715"/>
    </location>
</feature>
<feature type="region of interest" description="Disordered" evidence="1">
    <location>
        <begin position="742"/>
        <end position="762"/>
    </location>
</feature>
<feature type="compositionally biased region" description="Polar residues" evidence="1">
    <location>
        <begin position="173"/>
        <end position="183"/>
    </location>
</feature>
<feature type="compositionally biased region" description="Basic and acidic residues" evidence="1">
    <location>
        <begin position="442"/>
        <end position="453"/>
    </location>
</feature>
<name>A0A8H4VA26_9HYPO</name>
<evidence type="ECO:0000313" key="3">
    <source>
        <dbReference type="EMBL" id="KAF4513230.1"/>
    </source>
</evidence>
<dbReference type="Pfam" id="PF13915">
    <property type="entry name" value="DUF4210"/>
    <property type="match status" value="1"/>
</dbReference>
<feature type="compositionally biased region" description="Polar residues" evidence="1">
    <location>
        <begin position="23"/>
        <end position="34"/>
    </location>
</feature>
<feature type="compositionally biased region" description="Polar residues" evidence="1">
    <location>
        <begin position="264"/>
        <end position="273"/>
    </location>
</feature>
<gene>
    <name evidence="3" type="ORF">G6O67_000528</name>
</gene>
<dbReference type="PANTHER" id="PTHR13199">
    <property type="entry name" value="GH03947P"/>
    <property type="match status" value="1"/>
</dbReference>
<organism evidence="3 4">
    <name type="scientific">Ophiocordyceps sinensis</name>
    <dbReference type="NCBI Taxonomy" id="72228"/>
    <lineage>
        <taxon>Eukaryota</taxon>
        <taxon>Fungi</taxon>
        <taxon>Dikarya</taxon>
        <taxon>Ascomycota</taxon>
        <taxon>Pezizomycotina</taxon>
        <taxon>Sordariomycetes</taxon>
        <taxon>Hypocreomycetidae</taxon>
        <taxon>Hypocreales</taxon>
        <taxon>Ophiocordycipitaceae</taxon>
        <taxon>Ophiocordyceps</taxon>
    </lineage>
</organism>
<dbReference type="Proteomes" id="UP000557566">
    <property type="component" value="Unassembled WGS sequence"/>
</dbReference>
<dbReference type="PANTHER" id="PTHR13199:SF11">
    <property type="entry name" value="PROTEIN ATOSSA"/>
    <property type="match status" value="1"/>
</dbReference>
<feature type="region of interest" description="Disordered" evidence="1">
    <location>
        <begin position="401"/>
        <end position="486"/>
    </location>
</feature>
<dbReference type="InterPro" id="IPR051506">
    <property type="entry name" value="ATOS_Transcription_Regulators"/>
</dbReference>
<proteinExistence type="predicted"/>
<feature type="compositionally biased region" description="Basic residues" evidence="1">
    <location>
        <begin position="465"/>
        <end position="474"/>
    </location>
</feature>
<accession>A0A8H4VA26</accession>
<keyword evidence="4" id="KW-1185">Reference proteome</keyword>
<evidence type="ECO:0000313" key="4">
    <source>
        <dbReference type="Proteomes" id="UP000557566"/>
    </source>
</evidence>
<feature type="region of interest" description="Disordered" evidence="1">
    <location>
        <begin position="1"/>
        <end position="63"/>
    </location>
</feature>
<feature type="region of interest" description="Disordered" evidence="1">
    <location>
        <begin position="89"/>
        <end position="202"/>
    </location>
</feature>
<evidence type="ECO:0000259" key="2">
    <source>
        <dbReference type="SMART" id="SM01177"/>
    </source>
</evidence>
<evidence type="ECO:0000256" key="1">
    <source>
        <dbReference type="SAM" id="MobiDB-lite"/>
    </source>
</evidence>
<feature type="compositionally biased region" description="Gly residues" evidence="1">
    <location>
        <begin position="744"/>
        <end position="757"/>
    </location>
</feature>